<evidence type="ECO:0000256" key="9">
    <source>
        <dbReference type="SAM" id="MobiDB-lite"/>
    </source>
</evidence>
<dbReference type="PANTHER" id="PTHR12949:SF0">
    <property type="entry name" value="DNA-DIRECTED RNA POLYMERASE III SUBUNIT RPC3"/>
    <property type="match status" value="1"/>
</dbReference>
<dbReference type="GO" id="GO:0005666">
    <property type="term" value="C:RNA polymerase III complex"/>
    <property type="evidence" value="ECO:0007669"/>
    <property type="project" value="UniProtKB-UniRule"/>
</dbReference>
<dbReference type="eggNOG" id="KOG2587">
    <property type="taxonomic scope" value="Eukaryota"/>
</dbReference>
<comment type="similarity">
    <text evidence="8">Belongs to the RNA polymerase beta chain family.</text>
</comment>
<dbReference type="Pfam" id="PF05645">
    <property type="entry name" value="RNA_pol_Rpc82"/>
    <property type="match status" value="1"/>
</dbReference>
<dbReference type="OMA" id="KHRFVRH"/>
<dbReference type="InterPro" id="IPR008806">
    <property type="entry name" value="RNA_pol_III_Rpc82_C"/>
</dbReference>
<comment type="subcellular location">
    <subcellularLocation>
        <location evidence="1 8">Nucleus</location>
    </subcellularLocation>
</comment>
<dbReference type="InterPro" id="IPR055207">
    <property type="entry name" value="POLR3C_WHD"/>
</dbReference>
<gene>
    <name evidence="13" type="ORF">Kpol_1050p114</name>
</gene>
<evidence type="ECO:0000259" key="12">
    <source>
        <dbReference type="Pfam" id="PF22536"/>
    </source>
</evidence>
<evidence type="ECO:0000256" key="2">
    <source>
        <dbReference type="ARBA" id="ARBA00011206"/>
    </source>
</evidence>
<feature type="domain" description="RNA polymerase III Rpc82 C -terminal" evidence="10">
    <location>
        <begin position="176"/>
        <end position="471"/>
    </location>
</feature>
<keyword evidence="6 8" id="KW-0539">Nucleus</keyword>
<evidence type="ECO:0000259" key="11">
    <source>
        <dbReference type="Pfam" id="PF08221"/>
    </source>
</evidence>
<evidence type="ECO:0000256" key="4">
    <source>
        <dbReference type="ARBA" id="ARBA00022478"/>
    </source>
</evidence>
<keyword evidence="14" id="KW-1185">Reference proteome</keyword>
<dbReference type="InParanoid" id="A7TF08"/>
<dbReference type="STRING" id="436907.A7TF08"/>
<evidence type="ECO:0000256" key="6">
    <source>
        <dbReference type="ARBA" id="ARBA00023242"/>
    </source>
</evidence>
<accession>A7TF08</accession>
<proteinExistence type="inferred from homology"/>
<dbReference type="OrthoDB" id="272392at2759"/>
<dbReference type="HOGENOM" id="CLU_010734_0_0_1"/>
<evidence type="ECO:0000259" key="10">
    <source>
        <dbReference type="Pfam" id="PF05645"/>
    </source>
</evidence>
<evidence type="ECO:0000256" key="8">
    <source>
        <dbReference type="RuleBase" id="RU367076"/>
    </source>
</evidence>
<dbReference type="Proteomes" id="UP000000267">
    <property type="component" value="Unassembled WGS sequence"/>
</dbReference>
<dbReference type="InterPro" id="IPR036388">
    <property type="entry name" value="WH-like_DNA-bd_sf"/>
</dbReference>
<protein>
    <recommendedName>
        <fullName evidence="3 8">DNA-directed RNA polymerase III subunit RPC3</fullName>
        <shortName evidence="8">RNA polymerase III subunit C3</shortName>
    </recommendedName>
</protein>
<dbReference type="InterPro" id="IPR039748">
    <property type="entry name" value="RPC3"/>
</dbReference>
<evidence type="ECO:0000313" key="14">
    <source>
        <dbReference type="Proteomes" id="UP000000267"/>
    </source>
</evidence>
<organism evidence="14">
    <name type="scientific">Vanderwaltozyma polyspora (strain ATCC 22028 / DSM 70294 / BCRC 21397 / CBS 2163 / NBRC 10782 / NRRL Y-8283 / UCD 57-17)</name>
    <name type="common">Kluyveromyces polysporus</name>
    <dbReference type="NCBI Taxonomy" id="436907"/>
    <lineage>
        <taxon>Eukaryota</taxon>
        <taxon>Fungi</taxon>
        <taxon>Dikarya</taxon>
        <taxon>Ascomycota</taxon>
        <taxon>Saccharomycotina</taxon>
        <taxon>Saccharomycetes</taxon>
        <taxon>Saccharomycetales</taxon>
        <taxon>Saccharomycetaceae</taxon>
        <taxon>Vanderwaltozyma</taxon>
    </lineage>
</organism>
<feature type="region of interest" description="Disordered" evidence="9">
    <location>
        <begin position="368"/>
        <end position="427"/>
    </location>
</feature>
<dbReference type="GO" id="GO:0003697">
    <property type="term" value="F:single-stranded DNA binding"/>
    <property type="evidence" value="ECO:0007669"/>
    <property type="project" value="UniProtKB-UniRule"/>
</dbReference>
<dbReference type="FunCoup" id="A7TF08">
    <property type="interactions" value="545"/>
</dbReference>
<dbReference type="PANTHER" id="PTHR12949">
    <property type="entry name" value="RNA POLYMERASE III DNA DIRECTED -RELATED"/>
    <property type="match status" value="1"/>
</dbReference>
<keyword evidence="4 8" id="KW-0240">DNA-directed RNA polymerase</keyword>
<dbReference type="RefSeq" id="XP_001647112.1">
    <property type="nucleotide sequence ID" value="XM_001647062.1"/>
</dbReference>
<dbReference type="Pfam" id="PF20912">
    <property type="entry name" value="RPC3_helical"/>
    <property type="match status" value="1"/>
</dbReference>
<dbReference type="Pfam" id="PF08221">
    <property type="entry name" value="HTH_9"/>
    <property type="match status" value="1"/>
</dbReference>
<dbReference type="GO" id="GO:0006386">
    <property type="term" value="P:termination of RNA polymerase III transcription"/>
    <property type="evidence" value="ECO:0007669"/>
    <property type="project" value="EnsemblFungi"/>
</dbReference>
<dbReference type="GO" id="GO:0003899">
    <property type="term" value="F:DNA-directed RNA polymerase activity"/>
    <property type="evidence" value="ECO:0007669"/>
    <property type="project" value="EnsemblFungi"/>
</dbReference>
<name>A7TF08_VANPO</name>
<reference evidence="13 14" key="1">
    <citation type="journal article" date="2007" name="Proc. Natl. Acad. Sci. U.S.A.">
        <title>Independent sorting-out of thousands of duplicated gene pairs in two yeast species descended from a whole-genome duplication.</title>
        <authorList>
            <person name="Scannell D.R."/>
            <person name="Frank A.C."/>
            <person name="Conant G.C."/>
            <person name="Byrne K.P."/>
            <person name="Woolfit M."/>
            <person name="Wolfe K.H."/>
        </authorList>
    </citation>
    <scope>NUCLEOTIDE SEQUENCE [LARGE SCALE GENOMIC DNA]</scope>
    <source>
        <strain evidence="14">ATCC 22028 / DSM 70294 / BCRC 21397 / CBS 2163 / NBRC 10782 / NRRL Y-8283 / UCD 57-17</strain>
    </source>
</reference>
<dbReference type="InterPro" id="IPR013197">
    <property type="entry name" value="RNA_pol_III_RPC82-rel_HTH"/>
</dbReference>
<dbReference type="Gene3D" id="1.10.10.10">
    <property type="entry name" value="Winged helix-like DNA-binding domain superfamily/Winged helix DNA-binding domain"/>
    <property type="match status" value="2"/>
</dbReference>
<feature type="domain" description="DNA-directed RNA polymerase III subunit RPC3 winged-helix" evidence="12">
    <location>
        <begin position="479"/>
        <end position="551"/>
    </location>
</feature>
<evidence type="ECO:0000256" key="7">
    <source>
        <dbReference type="ARBA" id="ARBA00025127"/>
    </source>
</evidence>
<evidence type="ECO:0000256" key="5">
    <source>
        <dbReference type="ARBA" id="ARBA00023163"/>
    </source>
</evidence>
<evidence type="ECO:0000313" key="13">
    <source>
        <dbReference type="EMBL" id="EDO19254.1"/>
    </source>
</evidence>
<evidence type="ECO:0000256" key="1">
    <source>
        <dbReference type="ARBA" id="ARBA00004123"/>
    </source>
</evidence>
<dbReference type="PhylomeDB" id="A7TF08"/>
<dbReference type="EMBL" id="DS480381">
    <property type="protein sequence ID" value="EDO19254.1"/>
    <property type="molecule type" value="Genomic_DNA"/>
</dbReference>
<comment type="subunit">
    <text evidence="2 8">Component of the RNA polymerase III (Pol III) complex consisting of 17 subunits.</text>
</comment>
<dbReference type="GO" id="GO:0042797">
    <property type="term" value="P:tRNA transcription by RNA polymerase III"/>
    <property type="evidence" value="ECO:0007669"/>
    <property type="project" value="EnsemblFungi"/>
</dbReference>
<dbReference type="AlphaFoldDB" id="A7TF08"/>
<feature type="domain" description="RNA polymerase III subunit RPC82-related helix-turn-helix" evidence="11">
    <location>
        <begin position="40"/>
        <end position="101"/>
    </location>
</feature>
<dbReference type="GeneID" id="5547588"/>
<dbReference type="Pfam" id="PF22536">
    <property type="entry name" value="WHD_POLR3C"/>
    <property type="match status" value="1"/>
</dbReference>
<comment type="function">
    <text evidence="7 8">DNA-dependent RNA polymerase catalyzes the transcription of DNA into RNA using the four ribonucleoside triphosphates as substrates. Specific core component of RNA polymerase III which synthesizes small RNAs, such as 5S rRNA and tRNAs.</text>
</comment>
<evidence type="ECO:0000256" key="3">
    <source>
        <dbReference type="ARBA" id="ARBA00016689"/>
    </source>
</evidence>
<dbReference type="KEGG" id="vpo:Kpol_1050p114"/>
<dbReference type="GO" id="GO:0006384">
    <property type="term" value="P:transcription initiation at RNA polymerase III promoter"/>
    <property type="evidence" value="ECO:0007669"/>
    <property type="project" value="EnsemblFungi"/>
</dbReference>
<sequence>MAETSTNGSAGSSLINDIDLAFESIGVSSLEQRTINPETFLYTEIAKSHLGERAAIIIGVLIAKGRLNINELNENVREMDRKSIKTTLVCLIQLRCIKYYTETTYSGKSITHYYFNEDGILLWLYSGLILEEINSRFQSSIAAQIIQNILSIGSITVNQYVSNIKSNEEKDEVYSAFVKLCENGYIVPIKEIHLSPIGDIWNRLYQKEYNAIPRTSTLSDLKKRTEAKNKAKVTFFNYFNEVNDVSKVITIDPLTSLRMVRNDVSLTFNLERFLKSRRSKHLTQFSKMRVGSISSQVYKVALQVTEQKSNPLTNPLSKTGLLQDLDEANGIAEDDKFTEENAKGITFNAIDIAKYLPASLDLRGSLASRVKSSKRPMNSTPEAPPKKLKTEDGFVIPPPPQKHASEDQNETDDNVHDNEDNMDFDYEDTDPHSISLINGHLKLLATSKIPFLRESKPGVYHVPYSELMPALRSSIYDYIIVSTLGPSAMRVRRCIVENKLVSEKVINSTALMKEKDIRSTISSLIQYNVVEIQEVPRTTDRAASRAVFLFRSKERHSYDFMKQNLSWNIANLLYKNDRLKEENFTLLTKANRDDVKGRESELLLPSELNQLKMVNERELNVFSRVSRLLALWEVFKYY</sequence>
<keyword evidence="5 8" id="KW-0804">Transcription</keyword>